<dbReference type="Proteomes" id="UP000777438">
    <property type="component" value="Unassembled WGS sequence"/>
</dbReference>
<dbReference type="EMBL" id="JAGPYM010000027">
    <property type="protein sequence ID" value="KAH6880153.1"/>
    <property type="molecule type" value="Genomic_DNA"/>
</dbReference>
<accession>A0A9P9AHH5</accession>
<evidence type="ECO:0000313" key="2">
    <source>
        <dbReference type="Proteomes" id="UP000777438"/>
    </source>
</evidence>
<dbReference type="OrthoDB" id="4338954at2759"/>
<name>A0A9P9AHH5_9HYPO</name>
<organism evidence="1 2">
    <name type="scientific">Thelonectria olida</name>
    <dbReference type="NCBI Taxonomy" id="1576542"/>
    <lineage>
        <taxon>Eukaryota</taxon>
        <taxon>Fungi</taxon>
        <taxon>Dikarya</taxon>
        <taxon>Ascomycota</taxon>
        <taxon>Pezizomycotina</taxon>
        <taxon>Sordariomycetes</taxon>
        <taxon>Hypocreomycetidae</taxon>
        <taxon>Hypocreales</taxon>
        <taxon>Nectriaceae</taxon>
        <taxon>Thelonectria</taxon>
    </lineage>
</organism>
<gene>
    <name evidence="1" type="ORF">B0T10DRAFT_464264</name>
</gene>
<evidence type="ECO:0000313" key="1">
    <source>
        <dbReference type="EMBL" id="KAH6880153.1"/>
    </source>
</evidence>
<keyword evidence="2" id="KW-1185">Reference proteome</keyword>
<sequence>MHRAPRQPFSTAARIHPNIVPHLRPRRKMPIAWMKPVAGVLAVGYGVKTYLDMAQKRRQAQVEYMEREHAAMRERNEMLMEMYGDRSSLDSLEKAVEFYEKR</sequence>
<comment type="caution">
    <text evidence="1">The sequence shown here is derived from an EMBL/GenBank/DDBJ whole genome shotgun (WGS) entry which is preliminary data.</text>
</comment>
<protein>
    <submittedName>
        <fullName evidence="1">Uncharacterized protein</fullName>
    </submittedName>
</protein>
<dbReference type="AlphaFoldDB" id="A0A9P9AHH5"/>
<proteinExistence type="predicted"/>
<reference evidence="1 2" key="1">
    <citation type="journal article" date="2021" name="Nat. Commun.">
        <title>Genetic determinants of endophytism in the Arabidopsis root mycobiome.</title>
        <authorList>
            <person name="Mesny F."/>
            <person name="Miyauchi S."/>
            <person name="Thiergart T."/>
            <person name="Pickel B."/>
            <person name="Atanasova L."/>
            <person name="Karlsson M."/>
            <person name="Huettel B."/>
            <person name="Barry K.W."/>
            <person name="Haridas S."/>
            <person name="Chen C."/>
            <person name="Bauer D."/>
            <person name="Andreopoulos W."/>
            <person name="Pangilinan J."/>
            <person name="LaButti K."/>
            <person name="Riley R."/>
            <person name="Lipzen A."/>
            <person name="Clum A."/>
            <person name="Drula E."/>
            <person name="Henrissat B."/>
            <person name="Kohler A."/>
            <person name="Grigoriev I.V."/>
            <person name="Martin F.M."/>
            <person name="Hacquard S."/>
        </authorList>
    </citation>
    <scope>NUCLEOTIDE SEQUENCE [LARGE SCALE GENOMIC DNA]</scope>
    <source>
        <strain evidence="1 2">MPI-CAGE-CH-0241</strain>
    </source>
</reference>